<dbReference type="Pfam" id="PF01082">
    <property type="entry name" value="Cu2_monooxygen"/>
    <property type="match status" value="1"/>
</dbReference>
<evidence type="ECO:0000256" key="2">
    <source>
        <dbReference type="ARBA" id="ARBA00010676"/>
    </source>
</evidence>
<dbReference type="Pfam" id="PF03351">
    <property type="entry name" value="DOMON"/>
    <property type="match status" value="2"/>
</dbReference>
<dbReference type="GO" id="GO:0006589">
    <property type="term" value="P:octopamine biosynthetic process"/>
    <property type="evidence" value="ECO:0007669"/>
    <property type="project" value="TreeGrafter"/>
</dbReference>
<dbReference type="GO" id="GO:0005615">
    <property type="term" value="C:extracellular space"/>
    <property type="evidence" value="ECO:0007669"/>
    <property type="project" value="TreeGrafter"/>
</dbReference>
<dbReference type="GO" id="GO:0042420">
    <property type="term" value="P:dopamine catabolic process"/>
    <property type="evidence" value="ECO:0007669"/>
    <property type="project" value="TreeGrafter"/>
</dbReference>
<evidence type="ECO:0000256" key="3">
    <source>
        <dbReference type="ARBA" id="ARBA00022723"/>
    </source>
</evidence>
<sequence length="951" mass="107292">MWRYILCTIGSANGANCEAWAATRGLRCQRPTPQPLPGLRNTSQKKESAEFGSQKNQAETPQTDDLLFLLSVELFPPSLVPVHLSSTLASGAATCPNICSTGTSLLVEAADVGEERRSNPSGPATTPIRWLSRRHAGGRCRTDSDHPAPLIGPSRRCPTSPPTSETTKNVALIGIGRREKMAPIIRHLLVLSLLVAVIASGDDLLDEYVRHVDDVNRISDKPNKSDQRSIPKRNRRDLPNQWTHSEILDNVGDVVLRWQPRHREILFRVEARTKGYVAIGFSPDGGKEHADIVMGWVDDRSLRAVLLMQTLPLAMWQVTTRPWFGFPSLLALANRQRSPPMIGTRGRKGLSQDCHGVPDSQGSVPIKDEIDNYTLMRGTQNDTHTVIEFRRVLDTCDPNDYVLTADTVVVIWAYHDQDPRLGAEMIYHGDKRGAQSLHLLGPPPIPKARGANIRNWDVTLQNFEFKDNMNTMYWCKIFKAPTLQHKHHIVGYEPLIGPNHTSFVHHMILHECELDYRDDFAKWERFSKENGQLCYGASVEPEWEKCLTPLVAWAIGSKGENFPKHVGLPLATKKNAFYMLEVHFDNPSMRKAQDTSGLRLHYTSELRENEGGIFSTGVVLSTLHFIPPYQREYRTAGYCSMDCTKEMFPKEGIHVVSVMLHSHLAGRKLKLRHIRAGKELPPLAQDDHYDFNYQQSRALSQDVIILPGDGLVTECTYSTVGRNKPTFGGYSTKEEMCLAFVLHYPRTELAGCYSMPPIKYFFKILGAYKFYGKSMEQVEEIFLHGETETSPVTPPTPVKPLFPYTPGDEMSPEANRRAIIALQNAKDYTIEGDSQEGQTLFDKLIIEEPDEFRNKSFMDHLQDIQFNESLITEKIEEYFYTSLHLTFCRKRDDSLAIKESIITFPNFTVYSDDQKVHCSLKLKRSPSSSVSISANLMALIPAVFLVLQSCL</sequence>
<dbReference type="GO" id="GO:0004500">
    <property type="term" value="F:dopamine beta-monooxygenase activity"/>
    <property type="evidence" value="ECO:0007669"/>
    <property type="project" value="InterPro"/>
</dbReference>
<dbReference type="SUPFAM" id="SSF49742">
    <property type="entry name" value="PHM/PNGase F"/>
    <property type="match status" value="2"/>
</dbReference>
<evidence type="ECO:0000259" key="10">
    <source>
        <dbReference type="PROSITE" id="PS50836"/>
    </source>
</evidence>
<dbReference type="InterPro" id="IPR000945">
    <property type="entry name" value="DBH-like"/>
</dbReference>
<dbReference type="GO" id="GO:0005507">
    <property type="term" value="F:copper ion binding"/>
    <property type="evidence" value="ECO:0007669"/>
    <property type="project" value="InterPro"/>
</dbReference>
<feature type="region of interest" description="Disordered" evidence="9">
    <location>
        <begin position="135"/>
        <end position="166"/>
    </location>
</feature>
<keyword evidence="6" id="KW-0503">Monooxygenase</keyword>
<dbReference type="Gene3D" id="2.60.120.310">
    <property type="entry name" value="Copper type II, ascorbate-dependent monooxygenase, N-terminal domain"/>
    <property type="match status" value="1"/>
</dbReference>
<feature type="compositionally biased region" description="Basic and acidic residues" evidence="9">
    <location>
        <begin position="218"/>
        <end position="229"/>
    </location>
</feature>
<evidence type="ECO:0000256" key="6">
    <source>
        <dbReference type="ARBA" id="ARBA00023033"/>
    </source>
</evidence>
<feature type="domain" description="DOMON" evidence="10">
    <location>
        <begin position="252"/>
        <end position="415"/>
    </location>
</feature>
<keyword evidence="3" id="KW-0479">Metal-binding</keyword>
<dbReference type="InterPro" id="IPR045266">
    <property type="entry name" value="DOH_DOMON"/>
</dbReference>
<feature type="compositionally biased region" description="Polar residues" evidence="9">
    <location>
        <begin position="51"/>
        <end position="60"/>
    </location>
</feature>
<dbReference type="InterPro" id="IPR008977">
    <property type="entry name" value="PHM/PNGase_F_dom_sf"/>
</dbReference>
<proteinExistence type="inferred from homology"/>
<dbReference type="CDD" id="cd09631">
    <property type="entry name" value="DOMON_DOH"/>
    <property type="match status" value="1"/>
</dbReference>
<evidence type="ECO:0000256" key="4">
    <source>
        <dbReference type="ARBA" id="ARBA00023002"/>
    </source>
</evidence>
<dbReference type="InterPro" id="IPR000323">
    <property type="entry name" value="Cu2_ascorb_mOase_N"/>
</dbReference>
<dbReference type="InterPro" id="IPR036939">
    <property type="entry name" value="Cu2_ascorb_mOase_N_sf"/>
</dbReference>
<evidence type="ECO:0000256" key="9">
    <source>
        <dbReference type="SAM" id="MobiDB-lite"/>
    </source>
</evidence>
<evidence type="ECO:0000313" key="12">
    <source>
        <dbReference type="Proteomes" id="UP000719412"/>
    </source>
</evidence>
<evidence type="ECO:0000256" key="8">
    <source>
        <dbReference type="ARBA" id="ARBA00023180"/>
    </source>
</evidence>
<dbReference type="EMBL" id="JABDTM020024655">
    <property type="protein sequence ID" value="KAH0814083.1"/>
    <property type="molecule type" value="Genomic_DNA"/>
</dbReference>
<dbReference type="InterPro" id="IPR024548">
    <property type="entry name" value="Cu2_monoox_C"/>
</dbReference>
<dbReference type="Proteomes" id="UP000719412">
    <property type="component" value="Unassembled WGS sequence"/>
</dbReference>
<comment type="cofactor">
    <cofactor evidence="1">
        <name>Cu(2+)</name>
        <dbReference type="ChEBI" id="CHEBI:29036"/>
    </cofactor>
</comment>
<dbReference type="FunFam" id="2.60.120.230:FF:000001">
    <property type="entry name" value="Monooxygenase, DBH-like 1"/>
    <property type="match status" value="1"/>
</dbReference>
<organism evidence="11 12">
    <name type="scientific">Tenebrio molitor</name>
    <name type="common">Yellow mealworm beetle</name>
    <dbReference type="NCBI Taxonomy" id="7067"/>
    <lineage>
        <taxon>Eukaryota</taxon>
        <taxon>Metazoa</taxon>
        <taxon>Ecdysozoa</taxon>
        <taxon>Arthropoda</taxon>
        <taxon>Hexapoda</taxon>
        <taxon>Insecta</taxon>
        <taxon>Pterygota</taxon>
        <taxon>Neoptera</taxon>
        <taxon>Endopterygota</taxon>
        <taxon>Coleoptera</taxon>
        <taxon>Polyphaga</taxon>
        <taxon>Cucujiformia</taxon>
        <taxon>Tenebrionidae</taxon>
        <taxon>Tenebrio</taxon>
    </lineage>
</organism>
<evidence type="ECO:0000313" key="11">
    <source>
        <dbReference type="EMBL" id="KAH0814083.1"/>
    </source>
</evidence>
<keyword evidence="8" id="KW-0325">Glycoprotein</keyword>
<dbReference type="Gene3D" id="2.60.120.230">
    <property type="match status" value="1"/>
</dbReference>
<feature type="region of interest" description="Disordered" evidence="9">
    <location>
        <begin position="218"/>
        <end position="237"/>
    </location>
</feature>
<keyword evidence="12" id="KW-1185">Reference proteome</keyword>
<dbReference type="SMART" id="SM00664">
    <property type="entry name" value="DoH"/>
    <property type="match status" value="1"/>
</dbReference>
<accession>A0A8J6HI81</accession>
<dbReference type="FunFam" id="2.60.120.310:FF:000004">
    <property type="entry name" value="DBH-like monooxygenase protein 1"/>
    <property type="match status" value="1"/>
</dbReference>
<dbReference type="GO" id="GO:0042421">
    <property type="term" value="P:norepinephrine biosynthetic process"/>
    <property type="evidence" value="ECO:0007669"/>
    <property type="project" value="TreeGrafter"/>
</dbReference>
<feature type="compositionally biased region" description="Low complexity" evidence="9">
    <location>
        <begin position="153"/>
        <end position="166"/>
    </location>
</feature>
<feature type="region of interest" description="Disordered" evidence="9">
    <location>
        <begin position="30"/>
        <end position="60"/>
    </location>
</feature>
<comment type="caution">
    <text evidence="11">The sequence shown here is derived from an EMBL/GenBank/DDBJ whole genome shotgun (WGS) entry which is preliminary data.</text>
</comment>
<gene>
    <name evidence="11" type="ORF">GEV33_008707</name>
</gene>
<reference evidence="11" key="2">
    <citation type="submission" date="2021-08" db="EMBL/GenBank/DDBJ databases">
        <authorList>
            <person name="Eriksson T."/>
        </authorList>
    </citation>
    <scope>NUCLEOTIDE SEQUENCE</scope>
    <source>
        <strain evidence="11">Stoneville</strain>
        <tissue evidence="11">Whole head</tissue>
    </source>
</reference>
<dbReference type="AlphaFoldDB" id="A0A8J6HI81"/>
<name>A0A8J6HI81_TENMO</name>
<dbReference type="GO" id="GO:0030667">
    <property type="term" value="C:secretory granule membrane"/>
    <property type="evidence" value="ECO:0007669"/>
    <property type="project" value="TreeGrafter"/>
</dbReference>
<comment type="similarity">
    <text evidence="2">Belongs to the copper type II ascorbate-dependent monooxygenase family.</text>
</comment>
<protein>
    <recommendedName>
        <fullName evidence="10">DOMON domain-containing protein</fullName>
    </recommendedName>
</protein>
<dbReference type="InterPro" id="IPR014784">
    <property type="entry name" value="Cu2_ascorb_mOase-like_C"/>
</dbReference>
<dbReference type="PROSITE" id="PS50836">
    <property type="entry name" value="DOMON"/>
    <property type="match status" value="1"/>
</dbReference>
<dbReference type="PANTHER" id="PTHR10157">
    <property type="entry name" value="DOPAMINE BETA HYDROXYLASE RELATED"/>
    <property type="match status" value="1"/>
</dbReference>
<reference evidence="11" key="1">
    <citation type="journal article" date="2020" name="J Insects Food Feed">
        <title>The yellow mealworm (Tenebrio molitor) genome: a resource for the emerging insects as food and feed industry.</title>
        <authorList>
            <person name="Eriksson T."/>
            <person name="Andere A."/>
            <person name="Kelstrup H."/>
            <person name="Emery V."/>
            <person name="Picard C."/>
        </authorList>
    </citation>
    <scope>NUCLEOTIDE SEQUENCE</scope>
    <source>
        <strain evidence="11">Stoneville</strain>
        <tissue evidence="11">Whole head</tissue>
    </source>
</reference>
<dbReference type="InterPro" id="IPR005018">
    <property type="entry name" value="DOMON_domain"/>
</dbReference>
<dbReference type="Pfam" id="PF03712">
    <property type="entry name" value="Cu2_monoox_C"/>
    <property type="match status" value="1"/>
</dbReference>
<evidence type="ECO:0000256" key="7">
    <source>
        <dbReference type="ARBA" id="ARBA00023157"/>
    </source>
</evidence>
<dbReference type="PANTHER" id="PTHR10157:SF23">
    <property type="entry name" value="MOXD1 HOMOLOG 1"/>
    <property type="match status" value="1"/>
</dbReference>
<evidence type="ECO:0000256" key="5">
    <source>
        <dbReference type="ARBA" id="ARBA00023008"/>
    </source>
</evidence>
<evidence type="ECO:0000256" key="1">
    <source>
        <dbReference type="ARBA" id="ARBA00001973"/>
    </source>
</evidence>
<keyword evidence="4" id="KW-0560">Oxidoreductase</keyword>
<keyword evidence="7" id="KW-1015">Disulfide bond</keyword>
<keyword evidence="5" id="KW-0186">Copper</keyword>